<feature type="transmembrane region" description="Helical" evidence="8">
    <location>
        <begin position="127"/>
        <end position="148"/>
    </location>
</feature>
<evidence type="ECO:0000256" key="7">
    <source>
        <dbReference type="ARBA" id="ARBA00023136"/>
    </source>
</evidence>
<keyword evidence="5 8" id="KW-0249">Electron transport</keyword>
<feature type="transmembrane region" description="Helical" evidence="8">
    <location>
        <begin position="38"/>
        <end position="59"/>
    </location>
</feature>
<dbReference type="GO" id="GO:0005886">
    <property type="term" value="C:plasma membrane"/>
    <property type="evidence" value="ECO:0007669"/>
    <property type="project" value="UniProtKB-SubCell"/>
</dbReference>
<feature type="transmembrane region" description="Helical" evidence="8">
    <location>
        <begin position="71"/>
        <end position="91"/>
    </location>
</feature>
<dbReference type="HAMAP" id="MF_00478">
    <property type="entry name" value="RsxE_RnfE"/>
    <property type="match status" value="1"/>
</dbReference>
<dbReference type="GO" id="GO:0012505">
    <property type="term" value="C:endomembrane system"/>
    <property type="evidence" value="ECO:0007669"/>
    <property type="project" value="UniProtKB-SubCell"/>
</dbReference>
<keyword evidence="4 8" id="KW-1278">Translocase</keyword>
<organism evidence="9 10">
    <name type="scientific">Cloacibacillus porcorum</name>
    <dbReference type="NCBI Taxonomy" id="1197717"/>
    <lineage>
        <taxon>Bacteria</taxon>
        <taxon>Thermotogati</taxon>
        <taxon>Synergistota</taxon>
        <taxon>Synergistia</taxon>
        <taxon>Synergistales</taxon>
        <taxon>Synergistaceae</taxon>
        <taxon>Cloacibacillus</taxon>
    </lineage>
</organism>
<dbReference type="PANTHER" id="PTHR30586:SF0">
    <property type="entry name" value="ION-TRANSLOCATING OXIDOREDUCTASE COMPLEX SUBUNIT E"/>
    <property type="match status" value="1"/>
</dbReference>
<comment type="subunit">
    <text evidence="8">The complex is composed of six subunits: RnfA, RnfB, RnfC, RnfD, RnfE and RnfG.</text>
</comment>
<keyword evidence="10" id="KW-1185">Reference proteome</keyword>
<feature type="transmembrane region" description="Helical" evidence="8">
    <location>
        <begin position="97"/>
        <end position="115"/>
    </location>
</feature>
<proteinExistence type="inferred from homology"/>
<feature type="transmembrane region" description="Helical" evidence="8">
    <location>
        <begin position="168"/>
        <end position="191"/>
    </location>
</feature>
<evidence type="ECO:0000256" key="2">
    <source>
        <dbReference type="ARBA" id="ARBA00022448"/>
    </source>
</evidence>
<keyword evidence="2 8" id="KW-0813">Transport</keyword>
<evidence type="ECO:0000313" key="9">
    <source>
        <dbReference type="EMBL" id="ANZ46467.1"/>
    </source>
</evidence>
<dbReference type="EC" id="7.-.-.-" evidence="8"/>
<reference evidence="9" key="1">
    <citation type="submission" date="2016-08" db="EMBL/GenBank/DDBJ databases">
        <title>Complete genome of Cloacibacillus porcorum.</title>
        <authorList>
            <person name="Looft T."/>
            <person name="Bayles D.O."/>
            <person name="Alt D.P."/>
        </authorList>
    </citation>
    <scope>NUCLEOTIDE SEQUENCE [LARGE SCALE GENOMIC DNA]</scope>
    <source>
        <strain evidence="9">CL-84</strain>
    </source>
</reference>
<dbReference type="KEGG" id="cpor:BED41_15980"/>
<evidence type="ECO:0000256" key="3">
    <source>
        <dbReference type="ARBA" id="ARBA00022692"/>
    </source>
</evidence>
<dbReference type="STRING" id="1197717.BED41_15980"/>
<keyword evidence="8" id="KW-1003">Cell membrane</keyword>
<dbReference type="RefSeq" id="WP_066748648.1">
    <property type="nucleotide sequence ID" value="NZ_CALCLR010000116.1"/>
</dbReference>
<dbReference type="OrthoDB" id="9790976at2"/>
<dbReference type="PANTHER" id="PTHR30586">
    <property type="entry name" value="ELECTRON TRANSPORT COMPLEX PROTEIN RNFE"/>
    <property type="match status" value="1"/>
</dbReference>
<dbReference type="InterPro" id="IPR010968">
    <property type="entry name" value="RnfE"/>
</dbReference>
<evidence type="ECO:0000256" key="6">
    <source>
        <dbReference type="ARBA" id="ARBA00022989"/>
    </source>
</evidence>
<comment type="function">
    <text evidence="8">Part of a membrane-bound complex that couples electron transfer with translocation of ions across the membrane.</text>
</comment>
<feature type="transmembrane region" description="Helical" evidence="8">
    <location>
        <begin position="12"/>
        <end position="32"/>
    </location>
</feature>
<comment type="subcellular location">
    <subcellularLocation>
        <location evidence="8">Cell membrane</location>
        <topology evidence="8">Multi-pass membrane protein</topology>
    </subcellularLocation>
    <subcellularLocation>
        <location evidence="1">Endomembrane system</location>
        <topology evidence="1">Multi-pass membrane protein</topology>
    </subcellularLocation>
</comment>
<gene>
    <name evidence="8" type="primary">rnfE</name>
    <name evidence="9" type="ORF">BED41_15980</name>
</gene>
<evidence type="ECO:0000256" key="5">
    <source>
        <dbReference type="ARBA" id="ARBA00022982"/>
    </source>
</evidence>
<dbReference type="GeneID" id="83059345"/>
<keyword evidence="3 8" id="KW-0812">Transmembrane</keyword>
<name>A0A1B2I955_9BACT</name>
<dbReference type="NCBIfam" id="TIGR01948">
    <property type="entry name" value="rnfE"/>
    <property type="match status" value="1"/>
</dbReference>
<accession>A0A1B2I955</accession>
<evidence type="ECO:0000256" key="1">
    <source>
        <dbReference type="ARBA" id="ARBA00004127"/>
    </source>
</evidence>
<dbReference type="NCBIfam" id="NF009070">
    <property type="entry name" value="PRK12405.1"/>
    <property type="match status" value="1"/>
</dbReference>
<evidence type="ECO:0000256" key="8">
    <source>
        <dbReference type="HAMAP-Rule" id="MF_00478"/>
    </source>
</evidence>
<dbReference type="GO" id="GO:0022900">
    <property type="term" value="P:electron transport chain"/>
    <property type="evidence" value="ECO:0007669"/>
    <property type="project" value="UniProtKB-UniRule"/>
</dbReference>
<dbReference type="InterPro" id="IPR003667">
    <property type="entry name" value="NqrDE/RnfAE"/>
</dbReference>
<dbReference type="Proteomes" id="UP000093044">
    <property type="component" value="Chromosome"/>
</dbReference>
<comment type="similarity">
    <text evidence="8">Belongs to the NqrDE/RnfAE family.</text>
</comment>
<dbReference type="AlphaFoldDB" id="A0A1B2I955"/>
<keyword evidence="6 8" id="KW-1133">Transmembrane helix</keyword>
<keyword evidence="7 8" id="KW-0472">Membrane</keyword>
<protein>
    <recommendedName>
        <fullName evidence="8">Ion-translocating oxidoreductase complex subunit E</fullName>
        <ecNumber evidence="8">7.-.-.-</ecNumber>
    </recommendedName>
    <alternativeName>
        <fullName evidence="8">Rnf electron transport complex subunit E</fullName>
    </alternativeName>
</protein>
<dbReference type="EMBL" id="CP016757">
    <property type="protein sequence ID" value="ANZ46467.1"/>
    <property type="molecule type" value="Genomic_DNA"/>
</dbReference>
<evidence type="ECO:0000256" key="4">
    <source>
        <dbReference type="ARBA" id="ARBA00022967"/>
    </source>
</evidence>
<sequence length="254" mass="26241">MINPLKLLKNGILTENPTFVLVLGLCPTLAVTSSAVNGLGMGLAATAVLMGSNIAVSAIRKFIPDEIRIPAFIVVIAGFVTVVQLLISAYAPALNKSLGIFIPLIVVNCIILARAEAFAFKNGVIASLFDGIGMGLGFTLALVVIGSIRELIGNGTVFGATILSSSFYQPALLAILAPGGFITLGILMGLFRNRQIKKEEREKGGAPSSYDGWEQLSACSGCALKNICGGGDSSVVCAKEAAPAISSLQKEAGK</sequence>
<evidence type="ECO:0000313" key="10">
    <source>
        <dbReference type="Proteomes" id="UP000093044"/>
    </source>
</evidence>
<dbReference type="Pfam" id="PF02508">
    <property type="entry name" value="Rnf-Nqr"/>
    <property type="match status" value="1"/>
</dbReference>